<proteinExistence type="inferred from homology"/>
<comment type="subcellular location">
    <subcellularLocation>
        <location evidence="9">Cell membrane</location>
        <topology evidence="9">Multi-pass membrane protein</topology>
    </subcellularLocation>
</comment>
<evidence type="ECO:0000256" key="3">
    <source>
        <dbReference type="ARBA" id="ARBA00022538"/>
    </source>
</evidence>
<keyword evidence="5 9" id="KW-0630">Potassium</keyword>
<dbReference type="PANTHER" id="PTHR30607">
    <property type="entry name" value="POTASSIUM-TRANSPORTING ATPASE A CHAIN"/>
    <property type="match status" value="1"/>
</dbReference>
<dbReference type="InterPro" id="IPR004623">
    <property type="entry name" value="KdpA"/>
</dbReference>
<dbReference type="GO" id="GO:0030955">
    <property type="term" value="F:potassium ion binding"/>
    <property type="evidence" value="ECO:0007669"/>
    <property type="project" value="UniProtKB-UniRule"/>
</dbReference>
<keyword evidence="11" id="KW-1185">Reference proteome</keyword>
<dbReference type="PIRSF" id="PIRSF001294">
    <property type="entry name" value="K_ATPaseA"/>
    <property type="match status" value="1"/>
</dbReference>
<evidence type="ECO:0000256" key="2">
    <source>
        <dbReference type="ARBA" id="ARBA00022475"/>
    </source>
</evidence>
<evidence type="ECO:0000313" key="10">
    <source>
        <dbReference type="EMBL" id="API87632.1"/>
    </source>
</evidence>
<evidence type="ECO:0000313" key="11">
    <source>
        <dbReference type="Proteomes" id="UP000184222"/>
    </source>
</evidence>
<feature type="transmembrane region" description="Helical" evidence="9">
    <location>
        <begin position="286"/>
        <end position="304"/>
    </location>
</feature>
<dbReference type="Proteomes" id="UP000184222">
    <property type="component" value="Chromosome"/>
</dbReference>
<dbReference type="OrthoDB" id="9763796at2"/>
<dbReference type="EMBL" id="CP016796">
    <property type="protein sequence ID" value="API87632.1"/>
    <property type="molecule type" value="Genomic_DNA"/>
</dbReference>
<keyword evidence="1 9" id="KW-0813">Transport</keyword>
<feature type="transmembrane region" description="Helical" evidence="9">
    <location>
        <begin position="6"/>
        <end position="27"/>
    </location>
</feature>
<dbReference type="NCBIfam" id="TIGR00680">
    <property type="entry name" value="kdpA"/>
    <property type="match status" value="1"/>
</dbReference>
<comment type="function">
    <text evidence="9">Part of the high-affinity ATP-driven potassium transport (or Kdp) system, which catalyzes the hydrolysis of ATP coupled with the electrogenic transport of potassium into the cytoplasm. This subunit binds the extracellular potassium ions and delivers the ions to the membrane domain of KdpB through an intramembrane tunnel.</text>
</comment>
<dbReference type="Pfam" id="PF03814">
    <property type="entry name" value="KdpA"/>
    <property type="match status" value="1"/>
</dbReference>
<evidence type="ECO:0000256" key="4">
    <source>
        <dbReference type="ARBA" id="ARBA00022692"/>
    </source>
</evidence>
<evidence type="ECO:0000256" key="9">
    <source>
        <dbReference type="HAMAP-Rule" id="MF_00275"/>
    </source>
</evidence>
<dbReference type="HAMAP" id="MF_00275">
    <property type="entry name" value="KdpA"/>
    <property type="match status" value="1"/>
</dbReference>
<keyword evidence="3 9" id="KW-0633">Potassium transport</keyword>
<comment type="subunit">
    <text evidence="9">The system is composed of three essential subunits: KdpA, KdpB and KdpC.</text>
</comment>
<dbReference type="GO" id="GO:0008556">
    <property type="term" value="F:P-type potassium transmembrane transporter activity"/>
    <property type="evidence" value="ECO:0007669"/>
    <property type="project" value="InterPro"/>
</dbReference>
<dbReference type="KEGG" id="frx:F7310_09815"/>
<organism evidence="10 11">
    <name type="scientific">Francisella uliginis</name>
    <dbReference type="NCBI Taxonomy" id="573570"/>
    <lineage>
        <taxon>Bacteria</taxon>
        <taxon>Pseudomonadati</taxon>
        <taxon>Pseudomonadota</taxon>
        <taxon>Gammaproteobacteria</taxon>
        <taxon>Thiotrichales</taxon>
        <taxon>Francisellaceae</taxon>
        <taxon>Francisella</taxon>
    </lineage>
</organism>
<feature type="transmembrane region" description="Helical" evidence="9">
    <location>
        <begin position="536"/>
        <end position="559"/>
    </location>
</feature>
<reference evidence="10 11" key="1">
    <citation type="journal article" date="2016" name="Appl. Environ. Microbiol.">
        <title>Whole genome relationships among Francisella bacteria of diverse origin define new species and provide specific regions for detection.</title>
        <authorList>
            <person name="Challacombe J.F."/>
            <person name="Petersen J.M."/>
            <person name="Gallegos-Graves V."/>
            <person name="Hodge D."/>
            <person name="Pillai S."/>
            <person name="Kuske C.R."/>
        </authorList>
    </citation>
    <scope>NUCLEOTIDE SEQUENCE [LARGE SCALE GENOMIC DNA]</scope>
    <source>
        <strain evidence="11">TX07-7310</strain>
    </source>
</reference>
<accession>A0A1L4BUW3</accession>
<feature type="transmembrane region" description="Helical" evidence="9">
    <location>
        <begin position="490"/>
        <end position="515"/>
    </location>
</feature>
<name>A0A1L4BUW3_9GAMM</name>
<feature type="transmembrane region" description="Helical" evidence="9">
    <location>
        <begin position="129"/>
        <end position="155"/>
    </location>
</feature>
<keyword evidence="8 9" id="KW-0472">Membrane</keyword>
<dbReference type="GO" id="GO:0005886">
    <property type="term" value="C:plasma membrane"/>
    <property type="evidence" value="ECO:0007669"/>
    <property type="project" value="UniProtKB-SubCell"/>
</dbReference>
<evidence type="ECO:0000256" key="6">
    <source>
        <dbReference type="ARBA" id="ARBA00022989"/>
    </source>
</evidence>
<keyword evidence="2 9" id="KW-1003">Cell membrane</keyword>
<sequence length="573" mass="62268">MYLNFIIFAIFIVIIALLTKPLGNYIFKVFNNEKTNLDWFARPFQRLYLLFLGESSRKEQTARAYFFSLLSFSIMAFIFVFLILVLQGVLPLNPQEIKGMSLSQAFNTAISFVTNTNWQSYSGETGVSYFSQMIALAVQNFVSAAVGLSVAIALIRSVARHETATVGNFWNDLGKGIFWILLPISIVIAVVYVFQGVPQNIMAYLHVHTLAGSEQIIPQGPVASQEAIKSLGTNGGGFFGANSAHPYENPTLITNYIQMISIFAIPAALTYTFGKWVGNTKQGWTIFGVMLVLFVISLLIMTISELHGLDFLDSKHIQDIYGQVGHLSNMEGKETRFGIFNSTLYNTVSTSASDGGVNSVVDSYSAIGGMMAMLNMAIGEVIFGGIGAGFYGFFMFLMLAVFIGSLMIGRAPSFLGKRIEANDMKWTMLALLVSPCCVLVFTGVASVIPSVYASLTNSGAHGFSEILYAYISGANNNGSSFAGLAANTSYLNITIALSMFIGRFGIIFAVLMLAGSLVKKKRSSQICEISSLDTTSIIFSVLVFFTILIIGGLTIFPALGLGPILDQLNLTYL</sequence>
<comment type="similarity">
    <text evidence="9">Belongs to the KdpA family.</text>
</comment>
<feature type="transmembrane region" description="Helical" evidence="9">
    <location>
        <begin position="381"/>
        <end position="408"/>
    </location>
</feature>
<feature type="transmembrane region" description="Helical" evidence="9">
    <location>
        <begin position="429"/>
        <end position="452"/>
    </location>
</feature>
<keyword evidence="4 9" id="KW-0812">Transmembrane</keyword>
<dbReference type="PANTHER" id="PTHR30607:SF2">
    <property type="entry name" value="POTASSIUM-TRANSPORTING ATPASE POTASSIUM-BINDING SUBUNIT"/>
    <property type="match status" value="1"/>
</dbReference>
<feature type="transmembrane region" description="Helical" evidence="9">
    <location>
        <begin position="176"/>
        <end position="194"/>
    </location>
</feature>
<dbReference type="AlphaFoldDB" id="A0A1L4BUW3"/>
<keyword evidence="6 9" id="KW-1133">Transmembrane helix</keyword>
<feature type="transmembrane region" description="Helical" evidence="9">
    <location>
        <begin position="64"/>
        <end position="90"/>
    </location>
</feature>
<evidence type="ECO:0000256" key="5">
    <source>
        <dbReference type="ARBA" id="ARBA00022958"/>
    </source>
</evidence>
<dbReference type="RefSeq" id="WP_072713413.1">
    <property type="nucleotide sequence ID" value="NZ_CP016796.1"/>
</dbReference>
<dbReference type="STRING" id="573570.F7310_09815"/>
<protein>
    <recommendedName>
        <fullName evidence="9">Potassium-transporting ATPase potassium-binding subunit</fullName>
    </recommendedName>
    <alternativeName>
        <fullName evidence="9">ATP phosphohydrolase [potassium-transporting] A chain</fullName>
    </alternativeName>
    <alternativeName>
        <fullName evidence="9">Potassium-binding and translocating subunit A</fullName>
    </alternativeName>
    <alternativeName>
        <fullName evidence="9">Potassium-translocating ATPase A chain</fullName>
    </alternativeName>
</protein>
<gene>
    <name evidence="9" type="primary">kdpA</name>
    <name evidence="10" type="ORF">F7310_09815</name>
</gene>
<evidence type="ECO:0000256" key="7">
    <source>
        <dbReference type="ARBA" id="ARBA00023065"/>
    </source>
</evidence>
<keyword evidence="7 9" id="KW-0406">Ion transport</keyword>
<feature type="transmembrane region" description="Helical" evidence="9">
    <location>
        <begin position="256"/>
        <end position="274"/>
    </location>
</feature>
<evidence type="ECO:0000256" key="1">
    <source>
        <dbReference type="ARBA" id="ARBA00022448"/>
    </source>
</evidence>
<evidence type="ECO:0000256" key="8">
    <source>
        <dbReference type="ARBA" id="ARBA00023136"/>
    </source>
</evidence>